<name>A0ABW3H2R2_9BACL</name>
<gene>
    <name evidence="1" type="ORF">ACFQ0V_07085</name>
</gene>
<sequence>MTTYVEQREIETRVEEIAEQVELLKIYFGAFRTDILYGDHASAFWKAWQTQKDEWLEVELDDGQIHYYKRSTIQRVDCFGAVAND</sequence>
<evidence type="ECO:0000313" key="1">
    <source>
        <dbReference type="EMBL" id="MFD0943539.1"/>
    </source>
</evidence>
<dbReference type="Proteomes" id="UP001596976">
    <property type="component" value="Unassembled WGS sequence"/>
</dbReference>
<keyword evidence="2" id="KW-1185">Reference proteome</keyword>
<reference evidence="2" key="1">
    <citation type="journal article" date="2019" name="Int. J. Syst. Evol. Microbiol.">
        <title>The Global Catalogue of Microorganisms (GCM) 10K type strain sequencing project: providing services to taxonomists for standard genome sequencing and annotation.</title>
        <authorList>
            <consortium name="The Broad Institute Genomics Platform"/>
            <consortium name="The Broad Institute Genome Sequencing Center for Infectious Disease"/>
            <person name="Wu L."/>
            <person name="Ma J."/>
        </authorList>
    </citation>
    <scope>NUCLEOTIDE SEQUENCE [LARGE SCALE GENOMIC DNA]</scope>
    <source>
        <strain evidence="2">CCUG 63563</strain>
    </source>
</reference>
<dbReference type="EMBL" id="JBHTJF010000022">
    <property type="protein sequence ID" value="MFD0943539.1"/>
    <property type="molecule type" value="Genomic_DNA"/>
</dbReference>
<comment type="caution">
    <text evidence="1">The sequence shown here is derived from an EMBL/GenBank/DDBJ whole genome shotgun (WGS) entry which is preliminary data.</text>
</comment>
<evidence type="ECO:0000313" key="2">
    <source>
        <dbReference type="Proteomes" id="UP001596976"/>
    </source>
</evidence>
<dbReference type="RefSeq" id="WP_381011528.1">
    <property type="nucleotide sequence ID" value="NZ_JBHTJF010000022.1"/>
</dbReference>
<proteinExistence type="predicted"/>
<accession>A0ABW3H2R2</accession>
<organism evidence="1 2">
    <name type="scientific">Savagea faecisuis</name>
    <dbReference type="NCBI Taxonomy" id="1274803"/>
    <lineage>
        <taxon>Bacteria</taxon>
        <taxon>Bacillati</taxon>
        <taxon>Bacillota</taxon>
        <taxon>Bacilli</taxon>
        <taxon>Bacillales</taxon>
        <taxon>Caryophanaceae</taxon>
        <taxon>Savagea</taxon>
    </lineage>
</organism>
<protein>
    <submittedName>
        <fullName evidence="1">Uncharacterized protein</fullName>
    </submittedName>
</protein>